<dbReference type="InterPro" id="IPR026866">
    <property type="entry name" value="CR006_AAA"/>
</dbReference>
<dbReference type="SUPFAM" id="SSF52540">
    <property type="entry name" value="P-loop containing nucleoside triphosphate hydrolases"/>
    <property type="match status" value="1"/>
</dbReference>
<dbReference type="RefSeq" id="WP_188405073.1">
    <property type="nucleotide sequence ID" value="NZ_BMGL01000002.1"/>
</dbReference>
<sequence>MEDIKKCIKIKLKNIGPYDNWDSSVKSIGYNPIKIGVFAKNGTGKSTIAKQIQYTYDQDTFESKKLIKNGTTQGDFLFEIKNNNNSVEKNTLKVSHYNSKNSSVKKEGSFIYYVFNKEYTKKNISKFEDDIKGFIVGEKKKNETEIENKVKKLEGDRSKIFSEIQNKIDKNKAILKDIGIRTNTKEFALLSFENLKYRNDFDNTLIENFESHKKAYLKFSKIDESTLETEILEVKEPSISLIDVMPSIDNQLNEIITISNTSKELKDRIDSNKDFIIKGVELSRSNDFKECPFCESEIDANKSPLDDYISYLKNQESILKSNIKSTISELKSISEELKSFRNDLLDKSNTLNTLSVSFPQLDRNLKCPKNNAVDDFKSIIQILEKKLNNVIYEASNSDFIKIDSCHTNINISIKELKDFRISVNLVITKYNNIRLNYKKEITKLRKNLILCKCKELKEEVSDDINAYNTIEKDIYDLQIKLEGVKEKINKEKVVTETFSELIKAVFHDKFYFAKEASILKSSDNFEIDDADSFLSEGELKIISFLHYLSSVHTYVKNKTDYKNLFLVIDDPVTSVDFQYSYSICTIINNLKSHLNTISDLNFMIFTHNLEFMEILSSNRIIKDGFEMTPNKLIKLNKTFLPYFEHLRDIMMVSENSEKACHTTANSLRYILEYISKFENPLSKVENLINQNKELSECAFIKTYIHNESHGTFKKTESVSKEYVSDGCKSLMNFIGNKYPEQLKSIKK</sequence>
<dbReference type="Pfam" id="PF13166">
    <property type="entry name" value="AAA_13"/>
    <property type="match status" value="1"/>
</dbReference>
<protein>
    <recommendedName>
        <fullName evidence="1">Protein CR006 P-loop domain-containing protein</fullName>
    </recommendedName>
</protein>
<dbReference type="InterPro" id="IPR027417">
    <property type="entry name" value="P-loop_NTPase"/>
</dbReference>
<proteinExistence type="predicted"/>
<dbReference type="Proteomes" id="UP000599688">
    <property type="component" value="Unassembled WGS sequence"/>
</dbReference>
<keyword evidence="3" id="KW-1185">Reference proteome</keyword>
<evidence type="ECO:0000313" key="3">
    <source>
        <dbReference type="Proteomes" id="UP000599688"/>
    </source>
</evidence>
<feature type="domain" description="Protein CR006 P-loop" evidence="1">
    <location>
        <begin position="40"/>
        <end position="724"/>
    </location>
</feature>
<dbReference type="Gene3D" id="3.40.50.300">
    <property type="entry name" value="P-loop containing nucleotide triphosphate hydrolases"/>
    <property type="match status" value="1"/>
</dbReference>
<organism evidence="2 3">
    <name type="scientific">Psychroflexus salis</name>
    <dbReference type="NCBI Taxonomy" id="1526574"/>
    <lineage>
        <taxon>Bacteria</taxon>
        <taxon>Pseudomonadati</taxon>
        <taxon>Bacteroidota</taxon>
        <taxon>Flavobacteriia</taxon>
        <taxon>Flavobacteriales</taxon>
        <taxon>Flavobacteriaceae</taxon>
        <taxon>Psychroflexus</taxon>
    </lineage>
</organism>
<name>A0A917E568_9FLAO</name>
<dbReference type="EMBL" id="BMGL01000002">
    <property type="protein sequence ID" value="GGE05377.1"/>
    <property type="molecule type" value="Genomic_DNA"/>
</dbReference>
<evidence type="ECO:0000313" key="2">
    <source>
        <dbReference type="EMBL" id="GGE05377.1"/>
    </source>
</evidence>
<dbReference type="AlphaFoldDB" id="A0A917E568"/>
<accession>A0A917E568</accession>
<evidence type="ECO:0000259" key="1">
    <source>
        <dbReference type="Pfam" id="PF13166"/>
    </source>
</evidence>
<gene>
    <name evidence="2" type="ORF">GCM10010831_03820</name>
</gene>
<reference evidence="2 3" key="1">
    <citation type="journal article" date="2014" name="Int. J. Syst. Evol. Microbiol.">
        <title>Complete genome sequence of Corynebacterium casei LMG S-19264T (=DSM 44701T), isolated from a smear-ripened cheese.</title>
        <authorList>
            <consortium name="US DOE Joint Genome Institute (JGI-PGF)"/>
            <person name="Walter F."/>
            <person name="Albersmeier A."/>
            <person name="Kalinowski J."/>
            <person name="Ruckert C."/>
        </authorList>
    </citation>
    <scope>NUCLEOTIDE SEQUENCE [LARGE SCALE GENOMIC DNA]</scope>
    <source>
        <strain evidence="2 3">CGMCC 1.12925</strain>
    </source>
</reference>
<comment type="caution">
    <text evidence="2">The sequence shown here is derived from an EMBL/GenBank/DDBJ whole genome shotgun (WGS) entry which is preliminary data.</text>
</comment>